<keyword evidence="4" id="KW-0479">Metal-binding</keyword>
<keyword evidence="4" id="KW-0862">Zinc</keyword>
<dbReference type="Pfam" id="PF13688">
    <property type="entry name" value="Reprolysin_5"/>
    <property type="match status" value="1"/>
</dbReference>
<dbReference type="PANTHER" id="PTHR11905:SF159">
    <property type="entry name" value="ADAM METALLOPROTEASE"/>
    <property type="match status" value="1"/>
</dbReference>
<dbReference type="InterPro" id="IPR001762">
    <property type="entry name" value="Disintegrin_dom"/>
</dbReference>
<keyword evidence="9" id="KW-1185">Reference proteome</keyword>
<sequence>MLLLLRIPNALVLLLLSLASLESVLASSARHRPFKRAAHPSTLALEIVPRQAPPPKPLHARSHAHLAPTSPFKDAPTLFHSDSFRLTIAAFDEVFHLHLRPNDHLVHSAARINYLSIDSNGNTVVDKTEPLYREKVRAYWGEVVSADHTSRRMREDAAGYVPSPRPGVELGWARIVVHTQGDASRGIAPVFEGAFEVQGNVYHVVTRESYLRSKHPLDPLNISPSLGASELDDELVIFRDSDLMTPDEEALAAAASGENLTAGGGNIGRTGCTHDSLAYNTDPLQNPVLRKTVAPSWYDPFAAFKSLDTSRNFTLSKRDDVAGGGSTSNYVDSIGSNAGCPTTQKVVYMGVAADCSYVAAQGSQQQATTQILTNWNTASALYKSTFNVSLGIIHINVMNSTCPSSAPASAPWNSACDSSVTLNDRLSLFSQWRGTQGDDGTGLWHLMSGCPTGTEVGVAWLGTICQQSASGSTGNIVSGTAVSTNGLTEWEVVSHEIGHNFGAIHDCEDGCTLTNQNPICCPMTSSSCDANDQFIMSPVTSSSQKIFSQCTLGNICSLMQASTSGHINATCIVDPDPSKQVLSLNMCGNGIVESGEDCDPGTGVTSSCCDSSTCKFTSGAVCDPASSSCCTDSCQMAPATQVCRPAVDSQCDIAEMCTGNSSSCPSDTFQPNGKSCGSDGLACANGICTSESLQCQNIGGSMNLTTACSRQDNSCQVSCQDPTNSNACVQLQSDLVDGSSCGLGGTCSGGVCQAGSLLDTAKSVPRHGTLRTCRSLSR</sequence>
<dbReference type="PANTHER" id="PTHR11905">
    <property type="entry name" value="ADAM A DISINTEGRIN AND METALLOPROTEASE DOMAIN"/>
    <property type="match status" value="1"/>
</dbReference>
<gene>
    <name evidence="8" type="ORF">SCHPADRAFT_693647</name>
</gene>
<accession>A0A0H2R3B6</accession>
<comment type="function">
    <text evidence="2">Probable zinc protease.</text>
</comment>
<feature type="chain" id="PRO_5005201646" description="Disintegrin and metalloproteinase domain-containing protein B" evidence="5">
    <location>
        <begin position="27"/>
        <end position="778"/>
    </location>
</feature>
<dbReference type="Pfam" id="PF00200">
    <property type="entry name" value="Disintegrin"/>
    <property type="match status" value="1"/>
</dbReference>
<evidence type="ECO:0000256" key="1">
    <source>
        <dbReference type="ARBA" id="ARBA00023157"/>
    </source>
</evidence>
<dbReference type="PROSITE" id="PS50214">
    <property type="entry name" value="DISINTEGRIN_2"/>
    <property type="match status" value="1"/>
</dbReference>
<dbReference type="Gene3D" id="3.40.390.10">
    <property type="entry name" value="Collagenase (Catalytic Domain)"/>
    <property type="match status" value="1"/>
</dbReference>
<dbReference type="SMART" id="SM00050">
    <property type="entry name" value="DISIN"/>
    <property type="match status" value="1"/>
</dbReference>
<evidence type="ECO:0000256" key="3">
    <source>
        <dbReference type="ARBA" id="ARBA00074021"/>
    </source>
</evidence>
<dbReference type="PROSITE" id="PS50215">
    <property type="entry name" value="ADAM_MEPRO"/>
    <property type="match status" value="1"/>
</dbReference>
<dbReference type="GO" id="GO:0006508">
    <property type="term" value="P:proteolysis"/>
    <property type="evidence" value="ECO:0007669"/>
    <property type="project" value="InterPro"/>
</dbReference>
<organism evidence="8 9">
    <name type="scientific">Schizopora paradoxa</name>
    <dbReference type="NCBI Taxonomy" id="27342"/>
    <lineage>
        <taxon>Eukaryota</taxon>
        <taxon>Fungi</taxon>
        <taxon>Dikarya</taxon>
        <taxon>Basidiomycota</taxon>
        <taxon>Agaricomycotina</taxon>
        <taxon>Agaricomycetes</taxon>
        <taxon>Hymenochaetales</taxon>
        <taxon>Schizoporaceae</taxon>
        <taxon>Schizopora</taxon>
    </lineage>
</organism>
<feature type="domain" description="Disintegrin" evidence="6">
    <location>
        <begin position="584"/>
        <end position="672"/>
    </location>
</feature>
<keyword evidence="1" id="KW-1015">Disulfide bond</keyword>
<dbReference type="InterPro" id="IPR024079">
    <property type="entry name" value="MetalloPept_cat_dom_sf"/>
</dbReference>
<evidence type="ECO:0000256" key="5">
    <source>
        <dbReference type="SAM" id="SignalP"/>
    </source>
</evidence>
<evidence type="ECO:0000259" key="7">
    <source>
        <dbReference type="PROSITE" id="PS50215"/>
    </source>
</evidence>
<dbReference type="STRING" id="27342.A0A0H2R3B6"/>
<dbReference type="InterPro" id="IPR036436">
    <property type="entry name" value="Disintegrin_dom_sf"/>
</dbReference>
<dbReference type="InParanoid" id="A0A0H2R3B6"/>
<protein>
    <recommendedName>
        <fullName evidence="3">Disintegrin and metalloproteinase domain-containing protein B</fullName>
    </recommendedName>
</protein>
<evidence type="ECO:0000259" key="6">
    <source>
        <dbReference type="PROSITE" id="PS50214"/>
    </source>
</evidence>
<dbReference type="SUPFAM" id="SSF57552">
    <property type="entry name" value="Blood coagulation inhibitor (disintegrin)"/>
    <property type="match status" value="1"/>
</dbReference>
<evidence type="ECO:0000313" key="9">
    <source>
        <dbReference type="Proteomes" id="UP000053477"/>
    </source>
</evidence>
<dbReference type="GO" id="GO:0004222">
    <property type="term" value="F:metalloendopeptidase activity"/>
    <property type="evidence" value="ECO:0007669"/>
    <property type="project" value="InterPro"/>
</dbReference>
<feature type="binding site" evidence="4">
    <location>
        <position position="505"/>
    </location>
    <ligand>
        <name>Zn(2+)</name>
        <dbReference type="ChEBI" id="CHEBI:29105"/>
        <note>catalytic</note>
    </ligand>
</feature>
<dbReference type="AlphaFoldDB" id="A0A0H2R3B6"/>
<feature type="signal peptide" evidence="5">
    <location>
        <begin position="1"/>
        <end position="26"/>
    </location>
</feature>
<feature type="binding site" evidence="4">
    <location>
        <position position="499"/>
    </location>
    <ligand>
        <name>Zn(2+)</name>
        <dbReference type="ChEBI" id="CHEBI:29105"/>
        <note>catalytic</note>
    </ligand>
</feature>
<dbReference type="EMBL" id="KQ086217">
    <property type="protein sequence ID" value="KLO06319.1"/>
    <property type="molecule type" value="Genomic_DNA"/>
</dbReference>
<dbReference type="GO" id="GO:0046872">
    <property type="term" value="F:metal ion binding"/>
    <property type="evidence" value="ECO:0007669"/>
    <property type="project" value="UniProtKB-KW"/>
</dbReference>
<evidence type="ECO:0000256" key="4">
    <source>
        <dbReference type="PROSITE-ProRule" id="PRU00276"/>
    </source>
</evidence>
<feature type="domain" description="Peptidase M12B" evidence="7">
    <location>
        <begin position="345"/>
        <end position="560"/>
    </location>
</feature>
<comment type="caution">
    <text evidence="4">Lacks conserved residue(s) required for the propagation of feature annotation.</text>
</comment>
<dbReference type="Proteomes" id="UP000053477">
    <property type="component" value="Unassembled WGS sequence"/>
</dbReference>
<evidence type="ECO:0000256" key="2">
    <source>
        <dbReference type="ARBA" id="ARBA00056552"/>
    </source>
</evidence>
<name>A0A0H2R3B6_9AGAM</name>
<dbReference type="FunFam" id="4.10.70.10:FF:000003">
    <property type="entry name" value="Disintegrin and metalloproteinase domain-containing protein 17"/>
    <property type="match status" value="1"/>
</dbReference>
<keyword evidence="5" id="KW-0732">Signal</keyword>
<dbReference type="InterPro" id="IPR001590">
    <property type="entry name" value="Peptidase_M12B"/>
</dbReference>
<feature type="active site" evidence="4">
    <location>
        <position position="496"/>
    </location>
</feature>
<proteinExistence type="predicted"/>
<dbReference type="OrthoDB" id="5951731at2759"/>
<dbReference type="FunCoup" id="A0A0H2R3B6">
    <property type="interactions" value="23"/>
</dbReference>
<dbReference type="SUPFAM" id="SSF55486">
    <property type="entry name" value="Metalloproteases ('zincins'), catalytic domain"/>
    <property type="match status" value="1"/>
</dbReference>
<dbReference type="Gene3D" id="4.10.70.10">
    <property type="entry name" value="Disintegrin domain"/>
    <property type="match status" value="1"/>
</dbReference>
<reference evidence="8 9" key="1">
    <citation type="submission" date="2015-04" db="EMBL/GenBank/DDBJ databases">
        <title>Complete genome sequence of Schizopora paradoxa KUC8140, a cosmopolitan wood degrader in East Asia.</title>
        <authorList>
            <consortium name="DOE Joint Genome Institute"/>
            <person name="Min B."/>
            <person name="Park H."/>
            <person name="Jang Y."/>
            <person name="Kim J.-J."/>
            <person name="Kim K.H."/>
            <person name="Pangilinan J."/>
            <person name="Lipzen A."/>
            <person name="Riley R."/>
            <person name="Grigoriev I.V."/>
            <person name="Spatafora J.W."/>
            <person name="Choi I.-G."/>
        </authorList>
    </citation>
    <scope>NUCLEOTIDE SEQUENCE [LARGE SCALE GENOMIC DNA]</scope>
    <source>
        <strain evidence="8 9">KUC8140</strain>
    </source>
</reference>
<evidence type="ECO:0000313" key="8">
    <source>
        <dbReference type="EMBL" id="KLO06319.1"/>
    </source>
</evidence>
<feature type="binding site" evidence="4">
    <location>
        <position position="495"/>
    </location>
    <ligand>
        <name>Zn(2+)</name>
        <dbReference type="ChEBI" id="CHEBI:29105"/>
        <note>catalytic</note>
    </ligand>
</feature>